<dbReference type="Proteomes" id="UP000193519">
    <property type="component" value="Chromosome"/>
</dbReference>
<dbReference type="EMBL" id="AAAREG010000002">
    <property type="protein sequence ID" value="EAE2353538.1"/>
    <property type="molecule type" value="Genomic_DNA"/>
</dbReference>
<dbReference type="EMBL" id="QXLS01000002">
    <property type="protein sequence ID" value="RKA09335.1"/>
    <property type="molecule type" value="Genomic_DNA"/>
</dbReference>
<dbReference type="EMBL" id="QXKO01000004">
    <property type="protein sequence ID" value="RJZ21482.1"/>
    <property type="molecule type" value="Genomic_DNA"/>
</dbReference>
<dbReference type="EMBL" id="RCRQ01000002">
    <property type="protein sequence ID" value="MCO37744.1"/>
    <property type="molecule type" value="Genomic_DNA"/>
</dbReference>
<dbReference type="Proteomes" id="UP000336166">
    <property type="component" value="Unassembled WGS sequence"/>
</dbReference>
<evidence type="ECO:0000313" key="31">
    <source>
        <dbReference type="Proteomes" id="UP000371553"/>
    </source>
</evidence>
<evidence type="ECO:0000313" key="33">
    <source>
        <dbReference type="Proteomes" id="UP000413786"/>
    </source>
</evidence>
<dbReference type="EMBL" id="AABBZO010000001">
    <property type="protein sequence ID" value="EAG4461015.1"/>
    <property type="molecule type" value="Genomic_DNA"/>
</dbReference>
<dbReference type="EMBL" id="AABEQV010000010">
    <property type="protein sequence ID" value="EAG9857992.1"/>
    <property type="molecule type" value="Genomic_DNA"/>
</dbReference>
<reference evidence="26 27" key="1">
    <citation type="journal article" date="2018" name="BMC Genomics">
        <title>Genes significantly associated with lineage II food isolates of Listeria monocytogenes.</title>
        <authorList>
            <person name="Pirone-Davies C."/>
            <person name="Chen Y."/>
            <person name="Pightling A."/>
            <person name="Ryan G."/>
            <person name="Wang Y."/>
            <person name="Yao K."/>
            <person name="Hoffmann M."/>
            <person name="Allard M.W."/>
        </authorList>
    </citation>
    <scope>NUCLEOTIDE SEQUENCE [LARGE SCALE GENOMIC DNA]</scope>
    <source>
        <strain evidence="22 27">PNUSAL000190</strain>
        <strain evidence="23 26">PNUSAL000550</strain>
    </source>
</reference>
<evidence type="ECO:0000313" key="36">
    <source>
        <dbReference type="Proteomes" id="UP000470497"/>
    </source>
</evidence>
<dbReference type="EMBL" id="AALGDA010000020">
    <property type="protein sequence ID" value="ECY9782959.1"/>
    <property type="molecule type" value="Genomic_DNA"/>
</dbReference>
<dbReference type="OMA" id="EMVTIAM"/>
<dbReference type="Proteomes" id="UP000371553">
    <property type="component" value="Unassembled WGS sequence"/>
</dbReference>
<dbReference type="EMBL" id="AABFMV010000009">
    <property type="protein sequence ID" value="EAH1616100.1"/>
    <property type="molecule type" value="Genomic_DNA"/>
</dbReference>
<evidence type="ECO:0000313" key="2">
    <source>
        <dbReference type="EMBL" id="EAC5550669.1"/>
    </source>
</evidence>
<evidence type="ECO:0000313" key="41">
    <source>
        <dbReference type="Proteomes" id="UP000525068"/>
    </source>
</evidence>
<evidence type="ECO:0000313" key="17">
    <source>
        <dbReference type="EMBL" id="EDN9629841.1"/>
    </source>
</evidence>
<evidence type="ECO:0000313" key="27">
    <source>
        <dbReference type="Proteomes" id="UP000285054"/>
    </source>
</evidence>
<dbReference type="Proteomes" id="UP000548826">
    <property type="component" value="Unassembled WGS sequence"/>
</dbReference>
<dbReference type="Proteomes" id="UP000478682">
    <property type="component" value="Unassembled WGS sequence"/>
</dbReference>
<dbReference type="KEGG" id="lmoe:BN418_0074"/>
<reference evidence="32 33" key="4">
    <citation type="submission" date="2019-03" db="EMBL/GenBank/DDBJ databases">
        <authorList>
            <person name="Ashton P.M."/>
            <person name="Dallman T."/>
            <person name="Nair S."/>
            <person name="De Pinna E."/>
            <person name="Peters T."/>
            <person name="Grant K."/>
        </authorList>
    </citation>
    <scope>NUCLEOTIDE SEQUENCE [LARGE SCALE GENOMIC DNA]</scope>
    <source>
        <strain evidence="8 45">429821</strain>
        <strain evidence="10 41">562417</strain>
        <strain evidence="11 44">562428</strain>
        <strain evidence="9 40">563356</strain>
        <strain evidence="1 33">688377</strain>
        <strain evidence="14 38">760311</strain>
        <strain evidence="17 35">833351</strain>
        <strain evidence="18 36">883775</strain>
        <strain evidence="5">RL15000161</strain>
    </source>
</reference>
<dbReference type="Proteomes" id="UP000272537">
    <property type="component" value="Unassembled WGS sequence"/>
</dbReference>
<dbReference type="Proteomes" id="UP000269407">
    <property type="component" value="Unassembled WGS sequence"/>
</dbReference>
<protein>
    <recommendedName>
        <fullName evidence="47">Lmo0065 protein</fullName>
    </recommendedName>
</protein>
<evidence type="ECO:0000313" key="19">
    <source>
        <dbReference type="EMBL" id="HAB7364486.1"/>
    </source>
</evidence>
<name>A0A0B8R9D1_LISMN</name>
<dbReference type="Proteomes" id="UP000427828">
    <property type="component" value="Unassembled WGS sequence"/>
</dbReference>
<evidence type="ECO:0000313" key="37">
    <source>
        <dbReference type="Proteomes" id="UP000478682"/>
    </source>
</evidence>
<dbReference type="Proteomes" id="UP000383365">
    <property type="component" value="Unassembled WGS sequence"/>
</dbReference>
<evidence type="ECO:0000313" key="9">
    <source>
        <dbReference type="EMBL" id="EAH0218440.1"/>
    </source>
</evidence>
<accession>A0A0B8R9D1</accession>
<dbReference type="Proteomes" id="UP000528151">
    <property type="component" value="Unassembled WGS sequence"/>
</dbReference>
<dbReference type="Proteomes" id="UP000365297">
    <property type="component" value="Unassembled WGS sequence"/>
</dbReference>
<evidence type="ECO:0000313" key="6">
    <source>
        <dbReference type="EMBL" id="EAG1893082.1"/>
    </source>
</evidence>
<evidence type="ECO:0000313" key="40">
    <source>
        <dbReference type="Proteomes" id="UP000517258"/>
    </source>
</evidence>
<gene>
    <name evidence="2" type="ORF">ARY78_09535</name>
    <name evidence="6" type="ORF">BB997_05600</name>
    <name evidence="15" type="ORF">BCZ19_08180</name>
    <name evidence="24" type="ORF">BES38_08475</name>
    <name evidence="7" type="ORF">CA369_01815</name>
    <name evidence="3" type="ORF">CD20_03960</name>
    <name evidence="10" type="ORF">D4271_11820</name>
    <name evidence="8" type="ORF">D4C60_13380</name>
    <name evidence="9" type="ORF">D4D89_08940</name>
    <name evidence="11" type="ORF">D5M70_12060</name>
    <name evidence="21" type="ORF">DOV25_04695</name>
    <name evidence="22" type="ORF">DYZ50_01943</name>
    <name evidence="23" type="ORF">DYZ80_00978</name>
    <name evidence="1" type="ORF">E0I39_09005</name>
    <name evidence="5" type="ORF">E1V33_08820</name>
    <name evidence="12" type="ORF">E5F58_12355</name>
    <name evidence="16" type="ORF">F6515_08115</name>
    <name evidence="14" type="ORF">FJU19_08845</name>
    <name evidence="13" type="ORF">FPL45_04145</name>
    <name evidence="18" type="ORF">G3R95_002162</name>
    <name evidence="17" type="ORF">GI230_09555</name>
    <name evidence="19" type="ORF">GYO01_10220</name>
    <name evidence="20" type="ORF">IP987_000969</name>
    <name evidence="4" type="ORF">Y261_04140</name>
</gene>
<dbReference type="EMBL" id="AABGFX010000010">
    <property type="protein sequence ID" value="EAH3128042.1"/>
    <property type="molecule type" value="Genomic_DNA"/>
</dbReference>
<dbReference type="EMBL" id="DABXZF010000006">
    <property type="protein sequence ID" value="HAO5921785.1"/>
    <property type="molecule type" value="Genomic_DNA"/>
</dbReference>
<dbReference type="EMBL" id="AAARIE010000008">
    <property type="protein sequence ID" value="EAE2660257.1"/>
    <property type="molecule type" value="Genomic_DNA"/>
</dbReference>
<evidence type="ECO:0000313" key="44">
    <source>
        <dbReference type="Proteomes" id="UP000529135"/>
    </source>
</evidence>
<evidence type="ECO:0000313" key="12">
    <source>
        <dbReference type="EMBL" id="EAH4242778.1"/>
    </source>
</evidence>
<dbReference type="Proteomes" id="UP000352246">
    <property type="component" value="Unassembled WGS sequence"/>
</dbReference>
<evidence type="ECO:0000313" key="32">
    <source>
        <dbReference type="Proteomes" id="UP000383365"/>
    </source>
</evidence>
<evidence type="ECO:0000313" key="28">
    <source>
        <dbReference type="Proteomes" id="UP000336166"/>
    </source>
</evidence>
<evidence type="ECO:0000313" key="29">
    <source>
        <dbReference type="Proteomes" id="UP000352246"/>
    </source>
</evidence>
<reference evidence="20" key="6">
    <citation type="submission" date="2020-10" db="EMBL/GenBank/DDBJ databases">
        <authorList>
            <consortium name="NCBI Pathogen Detection Project"/>
        </authorList>
    </citation>
    <scope>NUCLEOTIDE SEQUENCE</scope>
    <source>
        <strain evidence="19">CFIAFB20160079</strain>
        <strain evidence="20">SFBRL218_S4</strain>
    </source>
</reference>
<evidence type="ECO:0000313" key="25">
    <source>
        <dbReference type="Proteomes" id="UP000269407"/>
    </source>
</evidence>
<proteinExistence type="predicted"/>
<dbReference type="RefSeq" id="WP_009912885.1">
    <property type="nucleotide sequence ID" value="NC_021825.2"/>
</dbReference>
<evidence type="ECO:0000313" key="30">
    <source>
        <dbReference type="Proteomes" id="UP000365297"/>
    </source>
</evidence>
<evidence type="ECO:0008006" key="47">
    <source>
        <dbReference type="Google" id="ProtNLM"/>
    </source>
</evidence>
<evidence type="ECO:0000313" key="10">
    <source>
        <dbReference type="EMBL" id="EAH1616100.1"/>
    </source>
</evidence>
<dbReference type="Proteomes" id="UP000527632">
    <property type="component" value="Unassembled WGS sequence"/>
</dbReference>
<evidence type="ECO:0000313" key="1">
    <source>
        <dbReference type="EMBL" id="EAC4483027.1"/>
    </source>
</evidence>
<dbReference type="Proteomes" id="UP000470497">
    <property type="component" value="Unassembled WGS sequence"/>
</dbReference>
<evidence type="ECO:0000313" key="21">
    <source>
        <dbReference type="EMBL" id="MCO37744.1"/>
    </source>
</evidence>
<dbReference type="Proteomes" id="UP000413786">
    <property type="component" value="Unassembled WGS sequence"/>
</dbReference>
<evidence type="ECO:0000313" key="7">
    <source>
        <dbReference type="EMBL" id="EAG4461015.1"/>
    </source>
</evidence>
<reference evidence="24" key="7">
    <citation type="submission" date="2022-06" db="EMBL/GenBank/DDBJ databases">
        <title>Complete genomes of Listeria monocytogenes strains L58-55 and 6179.</title>
        <authorList>
            <person name="Schmitz-Esser S."/>
            <person name="Tibbs-Cortes B.W."/>
        </authorList>
    </citation>
    <scope>NUCLEOTIDE SEQUENCE</scope>
    <source>
        <strain evidence="24">L58-55</strain>
    </source>
</reference>
<dbReference type="Proteomes" id="UP000478945">
    <property type="component" value="Unassembled WGS sequence"/>
</dbReference>
<dbReference type="Proteomes" id="UP000517258">
    <property type="component" value="Unassembled WGS sequence"/>
</dbReference>
<evidence type="ECO:0000313" key="3">
    <source>
        <dbReference type="EMBL" id="EAD8145221.1"/>
    </source>
</evidence>
<reference evidence="16 39" key="5">
    <citation type="submission" date="2019-09" db="EMBL/GenBank/DDBJ databases">
        <authorList>
            <consortium name="PulseNet: The National Subtyping Network for Foodborne Disease Surveillance"/>
            <person name="Tarr C.L."/>
            <person name="Trees E."/>
            <person name="Katz L.S."/>
            <person name="Carleton-Romer H.A."/>
            <person name="Stroika S."/>
            <person name="Kucerova Z."/>
            <person name="Roache K.F."/>
            <person name="Sabol A.L."/>
            <person name="Besser J."/>
            <person name="Gerner-Smidt P."/>
        </authorList>
    </citation>
    <scope>NUCLEOTIDE SEQUENCE [LARGE SCALE GENOMIC DNA]</scope>
    <source>
        <strain evidence="4 28">PNUSAL000134</strain>
        <strain evidence="6 37">PNUSAL002298</strain>
        <strain evidence="16 39">PNUSAL005692</strain>
    </source>
</reference>
<evidence type="ECO:0000313" key="38">
    <source>
        <dbReference type="Proteomes" id="UP000478945"/>
    </source>
</evidence>
<dbReference type="EMBL" id="AALAQH010000003">
    <property type="protein sequence ID" value="ECX6924643.1"/>
    <property type="molecule type" value="Genomic_DNA"/>
</dbReference>
<evidence type="ECO:0000313" key="5">
    <source>
        <dbReference type="EMBL" id="EAE2660257.1"/>
    </source>
</evidence>
<evidence type="ECO:0000313" key="45">
    <source>
        <dbReference type="Proteomes" id="UP000548826"/>
    </source>
</evidence>
<evidence type="ECO:0000313" key="8">
    <source>
        <dbReference type="EMBL" id="EAG9857992.1"/>
    </source>
</evidence>
<dbReference type="EMBL" id="AAJEKY010000004">
    <property type="protein sequence ID" value="ECL0131200.1"/>
    <property type="molecule type" value="Genomic_DNA"/>
</dbReference>
<dbReference type="EMBL" id="AANOZB010000006">
    <property type="protein sequence ID" value="EDP8410595.1"/>
    <property type="molecule type" value="Genomic_DNA"/>
</dbReference>
<dbReference type="Proteomes" id="UP000525068">
    <property type="component" value="Unassembled WGS sequence"/>
</dbReference>
<reference evidence="19 46" key="2">
    <citation type="journal article" date="2018" name="Genome Biol.">
        <title>SKESA: strategic k-mer extension for scrupulous assemblies.</title>
        <authorList>
            <person name="Souvorov A."/>
            <person name="Agarwala R."/>
            <person name="Lipman D.J."/>
        </authorList>
    </citation>
    <scope>NUCLEOTIDE SEQUENCE</scope>
    <source>
        <strain evidence="19 46">CFIAFB20160079</strain>
        <strain evidence="20">SFBRL218_S4</strain>
    </source>
</reference>
<dbReference type="Proteomes" id="UP000489121">
    <property type="component" value="Unassembled WGS sequence"/>
</dbReference>
<reference evidence="30 31" key="3">
    <citation type="submission" date="2018-06" db="EMBL/GenBank/DDBJ databases">
        <authorList>
            <consortium name="GenomeTrakr: Next Generation Sequencing Network for Food Pathogen Tracability"/>
        </authorList>
    </citation>
    <scope>NUCLEOTIDE SEQUENCE [LARGE SCALE GENOMIC DNA]</scope>
    <source>
        <strain evidence="7 43">CFSAN063727</strain>
        <strain evidence="2 30">FDA00007096</strain>
        <strain evidence="21 25">FDA00013213</strain>
        <strain evidence="13 29">FDA00014472</strain>
        <strain evidence="15 34">FLAG-51482A</strain>
        <strain evidence="12 42">LS1344</strain>
        <strain evidence="3 31">NYAG13B12507-5</strain>
    </source>
</reference>
<evidence type="ECO:0000313" key="35">
    <source>
        <dbReference type="Proteomes" id="UP000458487"/>
    </source>
</evidence>
<sequence length="110" mass="11979">MAQQTMGGAGAASTIDINPDEMTHIAKELLAIANEFEGVIKPAVNQLKANKYLTKGKAKKAMDKVPKANERVMELQDQYNMASSVVFDILQTMVDADRDIAEKIIAALEV</sequence>
<dbReference type="EMBL" id="AABATR010000002">
    <property type="protein sequence ID" value="EAG1893082.1"/>
    <property type="molecule type" value="Genomic_DNA"/>
</dbReference>
<evidence type="ECO:0000313" key="15">
    <source>
        <dbReference type="EMBL" id="ECX6924643.1"/>
    </source>
</evidence>
<dbReference type="EMBL" id="AAISWI010000003">
    <property type="protein sequence ID" value="ECH7210528.1"/>
    <property type="molecule type" value="Genomic_DNA"/>
</dbReference>
<evidence type="ECO:0000313" key="43">
    <source>
        <dbReference type="Proteomes" id="UP000528151"/>
    </source>
</evidence>
<dbReference type="Proteomes" id="UP000853596">
    <property type="component" value="Unassembled WGS sequence"/>
</dbReference>
<dbReference type="Proteomes" id="UP000458487">
    <property type="component" value="Unassembled WGS sequence"/>
</dbReference>
<dbReference type="EMBL" id="AAAPCR010000002">
    <property type="protein sequence ID" value="EAD8145221.1"/>
    <property type="molecule type" value="Genomic_DNA"/>
</dbReference>
<dbReference type="EMBL" id="AABGUK010000004">
    <property type="protein sequence ID" value="EAH4242778.1"/>
    <property type="molecule type" value="Genomic_DNA"/>
</dbReference>
<organism evidence="3 31">
    <name type="scientific">Listeria monocytogenes</name>
    <dbReference type="NCBI Taxonomy" id="1639"/>
    <lineage>
        <taxon>Bacteria</taxon>
        <taxon>Bacillati</taxon>
        <taxon>Bacillota</taxon>
        <taxon>Bacilli</taxon>
        <taxon>Bacillales</taxon>
        <taxon>Listeriaceae</taxon>
        <taxon>Listeria</taxon>
    </lineage>
</organism>
<evidence type="ECO:0000313" key="16">
    <source>
        <dbReference type="EMBL" id="ECY9782959.1"/>
    </source>
</evidence>
<evidence type="ECO:0000313" key="11">
    <source>
        <dbReference type="EMBL" id="EAH3128042.1"/>
    </source>
</evidence>
<evidence type="ECO:0000313" key="42">
    <source>
        <dbReference type="Proteomes" id="UP000527632"/>
    </source>
</evidence>
<evidence type="ECO:0000313" key="22">
    <source>
        <dbReference type="EMBL" id="RJZ21482.1"/>
    </source>
</evidence>
<evidence type="ECO:0000313" key="46">
    <source>
        <dbReference type="Proteomes" id="UP000845014"/>
    </source>
</evidence>
<dbReference type="EMBL" id="CP098507">
    <property type="protein sequence ID" value="UUJ78400.1"/>
    <property type="molecule type" value="Genomic_DNA"/>
</dbReference>
<dbReference type="EMBL" id="AAAIXK010000004">
    <property type="protein sequence ID" value="EAC5550669.1"/>
    <property type="molecule type" value="Genomic_DNA"/>
</dbReference>
<evidence type="ECO:0000313" key="20">
    <source>
        <dbReference type="EMBL" id="HAO5921785.1"/>
    </source>
</evidence>
<dbReference type="KEGG" id="lmok:CQ02_00390"/>
<evidence type="ECO:0000313" key="34">
    <source>
        <dbReference type="Proteomes" id="UP000427828"/>
    </source>
</evidence>
<evidence type="ECO:0000313" key="14">
    <source>
        <dbReference type="EMBL" id="ECL0131200.1"/>
    </source>
</evidence>
<dbReference type="AlphaFoldDB" id="A0A0B8R9D1"/>
<dbReference type="Proteomes" id="UP000529135">
    <property type="component" value="Unassembled WGS sequence"/>
</dbReference>
<dbReference type="EMBL" id="AABEVI010000004">
    <property type="protein sequence ID" value="EAH0218440.1"/>
    <property type="molecule type" value="Genomic_DNA"/>
</dbReference>
<dbReference type="Proteomes" id="UP000285054">
    <property type="component" value="Unassembled WGS sequence"/>
</dbReference>
<evidence type="ECO:0000313" key="24">
    <source>
        <dbReference type="EMBL" id="UUJ78400.1"/>
    </source>
</evidence>
<dbReference type="EMBL" id="DAAHUJ010000004">
    <property type="protein sequence ID" value="HAB7364486.1"/>
    <property type="molecule type" value="Genomic_DNA"/>
</dbReference>
<dbReference type="Proteomes" id="UP000845014">
    <property type="component" value="Unassembled WGS sequence"/>
</dbReference>
<evidence type="ECO:0000313" key="23">
    <source>
        <dbReference type="EMBL" id="RKA09335.1"/>
    </source>
</evidence>
<evidence type="ECO:0000313" key="4">
    <source>
        <dbReference type="EMBL" id="EAE2353538.1"/>
    </source>
</evidence>
<evidence type="ECO:0000313" key="18">
    <source>
        <dbReference type="EMBL" id="EDP8410595.1"/>
    </source>
</evidence>
<evidence type="ECO:0000313" key="13">
    <source>
        <dbReference type="EMBL" id="ECH7210528.1"/>
    </source>
</evidence>
<dbReference type="EMBL" id="AANDQG010000004">
    <property type="protein sequence ID" value="EDN9629841.1"/>
    <property type="molecule type" value="Genomic_DNA"/>
</dbReference>
<dbReference type="EMBL" id="AAAIJX010000004">
    <property type="protein sequence ID" value="EAC4483027.1"/>
    <property type="molecule type" value="Genomic_DNA"/>
</dbReference>
<evidence type="ECO:0000313" key="26">
    <source>
        <dbReference type="Proteomes" id="UP000272537"/>
    </source>
</evidence>
<evidence type="ECO:0000313" key="39">
    <source>
        <dbReference type="Proteomes" id="UP000489121"/>
    </source>
</evidence>